<dbReference type="RefSeq" id="XP_002171846.1">
    <property type="nucleotide sequence ID" value="XM_002171810.1"/>
</dbReference>
<evidence type="ECO:0000313" key="3">
    <source>
        <dbReference type="Proteomes" id="UP000001744"/>
    </source>
</evidence>
<dbReference type="Proteomes" id="UP000001744">
    <property type="component" value="Unassembled WGS sequence"/>
</dbReference>
<accession>B6JW02</accession>
<dbReference type="HOGENOM" id="CLU_2741478_0_0_1"/>
<dbReference type="InterPro" id="IPR013262">
    <property type="entry name" value="OMP_MIM1/TOM13_mt"/>
</dbReference>
<dbReference type="PANTHER" id="PTHR28241:SF1">
    <property type="entry name" value="MITOCHONDRIAL IMPORT PROTEIN 1"/>
    <property type="match status" value="1"/>
</dbReference>
<dbReference type="GO" id="GO:0045040">
    <property type="term" value="P:protein insertion into mitochondrial outer membrane"/>
    <property type="evidence" value="ECO:0007669"/>
    <property type="project" value="EnsemblFungi"/>
</dbReference>
<dbReference type="STRING" id="402676.B6JW02"/>
<dbReference type="EMBL" id="KE651166">
    <property type="protein sequence ID" value="EEB05553.1"/>
    <property type="molecule type" value="Genomic_DNA"/>
</dbReference>
<dbReference type="PANTHER" id="PTHR28241">
    <property type="entry name" value="MITOCHONDRIAL IMPORT PROTEIN 1"/>
    <property type="match status" value="1"/>
</dbReference>
<dbReference type="GO" id="GO:0140595">
    <property type="term" value="C:MIM complex"/>
    <property type="evidence" value="ECO:0007669"/>
    <property type="project" value="EnsemblFungi"/>
</dbReference>
<dbReference type="OrthoDB" id="5529571at2759"/>
<gene>
    <name evidence="2" type="primary">mim1</name>
    <name evidence="1" type="ORF">SJAG_00569</name>
</gene>
<dbReference type="JaponicusDB" id="SJAG_00569">
    <property type="gene designation" value="mim1"/>
</dbReference>
<dbReference type="OMA" id="HTRIYSI"/>
<organism evidence="1 3">
    <name type="scientific">Schizosaccharomyces japonicus (strain yFS275 / FY16936)</name>
    <name type="common">Fission yeast</name>
    <dbReference type="NCBI Taxonomy" id="402676"/>
    <lineage>
        <taxon>Eukaryota</taxon>
        <taxon>Fungi</taxon>
        <taxon>Dikarya</taxon>
        <taxon>Ascomycota</taxon>
        <taxon>Taphrinomycotina</taxon>
        <taxon>Schizosaccharomycetes</taxon>
        <taxon>Schizosaccharomycetales</taxon>
        <taxon>Schizosaccharomycetaceae</taxon>
        <taxon>Schizosaccharomyces</taxon>
    </lineage>
</organism>
<name>B6JW02_SCHJY</name>
<protein>
    <submittedName>
        <fullName evidence="1">TOM complex assembly protein Mim1</fullName>
    </submittedName>
</protein>
<dbReference type="AlphaFoldDB" id="B6JW02"/>
<proteinExistence type="predicted"/>
<dbReference type="GO" id="GO:0032977">
    <property type="term" value="F:membrane insertase activity"/>
    <property type="evidence" value="ECO:0007669"/>
    <property type="project" value="EnsemblFungi"/>
</dbReference>
<keyword evidence="3" id="KW-1185">Reference proteome</keyword>
<dbReference type="GeneID" id="7051265"/>
<evidence type="ECO:0000313" key="2">
    <source>
        <dbReference type="JaponicusDB" id="SJAG_00569"/>
    </source>
</evidence>
<sequence>MDVSLPKRVSRCIFQAIEILKFTFVNIGLPFLNGVMLGLGEICAHTFVHHLGWARGHTKIYSIAQRKYIQA</sequence>
<dbReference type="Pfam" id="PF08219">
    <property type="entry name" value="TOM13"/>
    <property type="match status" value="1"/>
</dbReference>
<reference evidence="1 3" key="1">
    <citation type="journal article" date="2011" name="Science">
        <title>Comparative functional genomics of the fission yeasts.</title>
        <authorList>
            <person name="Rhind N."/>
            <person name="Chen Z."/>
            <person name="Yassour M."/>
            <person name="Thompson D.A."/>
            <person name="Haas B.J."/>
            <person name="Habib N."/>
            <person name="Wapinski I."/>
            <person name="Roy S."/>
            <person name="Lin M.F."/>
            <person name="Heiman D.I."/>
            <person name="Young S.K."/>
            <person name="Furuya K."/>
            <person name="Guo Y."/>
            <person name="Pidoux A."/>
            <person name="Chen H.M."/>
            <person name="Robbertse B."/>
            <person name="Goldberg J.M."/>
            <person name="Aoki K."/>
            <person name="Bayne E.H."/>
            <person name="Berlin A.M."/>
            <person name="Desjardins C.A."/>
            <person name="Dobbs E."/>
            <person name="Dukaj L."/>
            <person name="Fan L."/>
            <person name="FitzGerald M.G."/>
            <person name="French C."/>
            <person name="Gujja S."/>
            <person name="Hansen K."/>
            <person name="Keifenheim D."/>
            <person name="Levin J.Z."/>
            <person name="Mosher R.A."/>
            <person name="Mueller C.A."/>
            <person name="Pfiffner J."/>
            <person name="Priest M."/>
            <person name="Russ C."/>
            <person name="Smialowska A."/>
            <person name="Swoboda P."/>
            <person name="Sykes S.M."/>
            <person name="Vaughn M."/>
            <person name="Vengrova S."/>
            <person name="Yoder R."/>
            <person name="Zeng Q."/>
            <person name="Allshire R."/>
            <person name="Baulcombe D."/>
            <person name="Birren B.W."/>
            <person name="Brown W."/>
            <person name="Ekwall K."/>
            <person name="Kellis M."/>
            <person name="Leatherwood J."/>
            <person name="Levin H."/>
            <person name="Margalit H."/>
            <person name="Martienssen R."/>
            <person name="Nieduszynski C.A."/>
            <person name="Spatafora J.W."/>
            <person name="Friedman N."/>
            <person name="Dalgaard J.Z."/>
            <person name="Baumann P."/>
            <person name="Niki H."/>
            <person name="Regev A."/>
            <person name="Nusbaum C."/>
        </authorList>
    </citation>
    <scope>NUCLEOTIDE SEQUENCE [LARGE SCALE GENOMIC DNA]</scope>
    <source>
        <strain evidence="3">yFS275 / FY16936</strain>
    </source>
</reference>
<evidence type="ECO:0000313" key="1">
    <source>
        <dbReference type="EMBL" id="EEB05553.1"/>
    </source>
</evidence>
<dbReference type="VEuPathDB" id="FungiDB:SJAG_00569"/>